<dbReference type="EMBL" id="JRPH02000026">
    <property type="protein sequence ID" value="TLE03709.1"/>
    <property type="molecule type" value="Genomic_DNA"/>
</dbReference>
<dbReference type="Pfam" id="PF01501">
    <property type="entry name" value="Glyco_transf_8"/>
    <property type="match status" value="1"/>
</dbReference>
<dbReference type="GO" id="GO:0046872">
    <property type="term" value="F:metal ion binding"/>
    <property type="evidence" value="ECO:0007669"/>
    <property type="project" value="UniProtKB-KW"/>
</dbReference>
<sequence>MLPKILLWGGGGKPLPDSEIIVTNITDEINNTPQSDNKSTTQDWQKPFCFHILTDGLKHETQQKLQAFQIELNKIYPCEFRVYTLSDSIFQGLPKLNNNYLAYFRLKIASCLPQDIKTCLYLDVDMICVADIREIFYTDLQGKICGVVLVPDHQQYCVLKRNSAIGDEFVFNASTYFNSGLMLIDVEQYRKYNVEQKCLEWFEQYVPVLLDQDALNAVLGDHICALPLEWNFFVELLKYKRQDFKGKDNNIVMKITYEEYMQVKNNMKILHYTGWTLKPWQQPYIENDMIKTCIYKNKWWEIAHDTPVFYKDIYSSYMKKQEDMFYESILSLQKHIKSFKLRNRLKRLQQSLKRRCKKLFHIED</sequence>
<evidence type="ECO:0000313" key="5">
    <source>
        <dbReference type="Proteomes" id="UP000029870"/>
    </source>
</evidence>
<reference evidence="4 5" key="1">
    <citation type="journal article" date="2014" name="Genome Announc.">
        <title>Draft genome sequences of eight enterohepatic helicobacter species isolated from both laboratory and wild rodents.</title>
        <authorList>
            <person name="Sheh A."/>
            <person name="Shen Z."/>
            <person name="Fox J.G."/>
        </authorList>
    </citation>
    <scope>NUCLEOTIDE SEQUENCE [LARGE SCALE GENOMIC DNA]</scope>
    <source>
        <strain evidence="4 5">Missouri</strain>
    </source>
</reference>
<dbReference type="RefSeq" id="WP_027338369.1">
    <property type="nucleotide sequence ID" value="NZ_JAERIZ010000037.1"/>
</dbReference>
<proteinExistence type="predicted"/>
<keyword evidence="3" id="KW-0479">Metal-binding</keyword>
<dbReference type="PANTHER" id="PTHR13778:SF47">
    <property type="entry name" value="LIPOPOLYSACCHARIDE 1,3-GALACTOSYLTRANSFERASE"/>
    <property type="match status" value="1"/>
</dbReference>
<dbReference type="AlphaFoldDB" id="A0A6D2C5G4"/>
<dbReference type="SUPFAM" id="SSF53448">
    <property type="entry name" value="Nucleotide-diphospho-sugar transferases"/>
    <property type="match status" value="1"/>
</dbReference>
<comment type="caution">
    <text evidence="4">The sequence shown here is derived from an EMBL/GenBank/DDBJ whole genome shotgun (WGS) entry which is preliminary data.</text>
</comment>
<dbReference type="PANTHER" id="PTHR13778">
    <property type="entry name" value="GLYCOSYLTRANSFERASE 8 DOMAIN-CONTAINING PROTEIN"/>
    <property type="match status" value="1"/>
</dbReference>
<name>A0A6D2C5G4_9HELI</name>
<evidence type="ECO:0000313" key="4">
    <source>
        <dbReference type="EMBL" id="TLE03709.1"/>
    </source>
</evidence>
<evidence type="ECO:0000256" key="2">
    <source>
        <dbReference type="ARBA" id="ARBA00022679"/>
    </source>
</evidence>
<organism evidence="4 5">
    <name type="scientific">Helicobacter bilis</name>
    <dbReference type="NCBI Taxonomy" id="37372"/>
    <lineage>
        <taxon>Bacteria</taxon>
        <taxon>Pseudomonadati</taxon>
        <taxon>Campylobacterota</taxon>
        <taxon>Epsilonproteobacteria</taxon>
        <taxon>Campylobacterales</taxon>
        <taxon>Helicobacteraceae</taxon>
        <taxon>Helicobacter</taxon>
    </lineage>
</organism>
<dbReference type="Proteomes" id="UP000029870">
    <property type="component" value="Unassembled WGS sequence"/>
</dbReference>
<dbReference type="InterPro" id="IPR002495">
    <property type="entry name" value="Glyco_trans_8"/>
</dbReference>
<evidence type="ECO:0000256" key="3">
    <source>
        <dbReference type="ARBA" id="ARBA00022723"/>
    </source>
</evidence>
<protein>
    <submittedName>
        <fullName evidence="4">Glycosyltransferase family 8 protein</fullName>
    </submittedName>
</protein>
<dbReference type="Gene3D" id="3.90.550.10">
    <property type="entry name" value="Spore Coat Polysaccharide Biosynthesis Protein SpsA, Chain A"/>
    <property type="match status" value="1"/>
</dbReference>
<evidence type="ECO:0000256" key="1">
    <source>
        <dbReference type="ARBA" id="ARBA00022676"/>
    </source>
</evidence>
<keyword evidence="2 4" id="KW-0808">Transferase</keyword>
<gene>
    <name evidence="4" type="ORF">LS77_008285</name>
</gene>
<dbReference type="CDD" id="cd04194">
    <property type="entry name" value="GT8_A4GalT_like"/>
    <property type="match status" value="1"/>
</dbReference>
<accession>A0A6D2C5G4</accession>
<dbReference type="InterPro" id="IPR050748">
    <property type="entry name" value="Glycosyltrans_8_dom-fam"/>
</dbReference>
<dbReference type="GO" id="GO:0016757">
    <property type="term" value="F:glycosyltransferase activity"/>
    <property type="evidence" value="ECO:0007669"/>
    <property type="project" value="UniProtKB-KW"/>
</dbReference>
<keyword evidence="1" id="KW-0328">Glycosyltransferase</keyword>
<dbReference type="InterPro" id="IPR029044">
    <property type="entry name" value="Nucleotide-diphossugar_trans"/>
</dbReference>